<keyword evidence="1" id="KW-0812">Transmembrane</keyword>
<name>A0A344L7N4_9PSEU</name>
<dbReference type="KEGG" id="aab:A4R43_17260"/>
<evidence type="ECO:0000313" key="3">
    <source>
        <dbReference type="Proteomes" id="UP000250434"/>
    </source>
</evidence>
<keyword evidence="3" id="KW-1185">Reference proteome</keyword>
<dbReference type="AlphaFoldDB" id="A0A344L7N4"/>
<feature type="transmembrane region" description="Helical" evidence="1">
    <location>
        <begin position="97"/>
        <end position="117"/>
    </location>
</feature>
<sequence length="131" mass="13893">MSRWSAPLEIKVITGLLLGIALVHILLSLVLLSAPGSTGRVLFVPVTALLLGAIVAGGLAVPDRLPRFARFARYIGYAVIAIMALQHAFGMLAGTLWWLRIFFGLAAAGYIYAGVLLSSRPVLRHVGSAKA</sequence>
<evidence type="ECO:0000313" key="2">
    <source>
        <dbReference type="EMBL" id="AXB44058.1"/>
    </source>
</evidence>
<dbReference type="Proteomes" id="UP000250434">
    <property type="component" value="Chromosome"/>
</dbReference>
<keyword evidence="1" id="KW-0472">Membrane</keyword>
<keyword evidence="1" id="KW-1133">Transmembrane helix</keyword>
<feature type="transmembrane region" description="Helical" evidence="1">
    <location>
        <begin position="41"/>
        <end position="62"/>
    </location>
</feature>
<protein>
    <submittedName>
        <fullName evidence="2">Uncharacterized protein</fullName>
    </submittedName>
</protein>
<reference evidence="2 3" key="1">
    <citation type="submission" date="2016-04" db="EMBL/GenBank/DDBJ databases">
        <title>Complete genome sequence and analysis of deep-sea sediment isolate, Amycolatopsis sp. WP1.</title>
        <authorList>
            <person name="Wang H."/>
            <person name="Chen S."/>
            <person name="Wu Q."/>
        </authorList>
    </citation>
    <scope>NUCLEOTIDE SEQUENCE [LARGE SCALE GENOMIC DNA]</scope>
    <source>
        <strain evidence="2 3">WP1</strain>
    </source>
</reference>
<dbReference type="RefSeq" id="WP_113693296.1">
    <property type="nucleotide sequence ID" value="NZ_CP015163.1"/>
</dbReference>
<feature type="transmembrane region" description="Helical" evidence="1">
    <location>
        <begin position="74"/>
        <end position="91"/>
    </location>
</feature>
<proteinExistence type="predicted"/>
<gene>
    <name evidence="2" type="ORF">A4R43_17260</name>
</gene>
<organism evidence="2 3">
    <name type="scientific">Amycolatopsis albispora</name>
    <dbReference type="NCBI Taxonomy" id="1804986"/>
    <lineage>
        <taxon>Bacteria</taxon>
        <taxon>Bacillati</taxon>
        <taxon>Actinomycetota</taxon>
        <taxon>Actinomycetes</taxon>
        <taxon>Pseudonocardiales</taxon>
        <taxon>Pseudonocardiaceae</taxon>
        <taxon>Amycolatopsis</taxon>
    </lineage>
</organism>
<dbReference type="OrthoDB" id="3631949at2"/>
<feature type="transmembrane region" description="Helical" evidence="1">
    <location>
        <begin position="12"/>
        <end position="35"/>
    </location>
</feature>
<evidence type="ECO:0000256" key="1">
    <source>
        <dbReference type="SAM" id="Phobius"/>
    </source>
</evidence>
<dbReference type="EMBL" id="CP015163">
    <property type="protein sequence ID" value="AXB44058.1"/>
    <property type="molecule type" value="Genomic_DNA"/>
</dbReference>
<accession>A0A344L7N4</accession>